<dbReference type="SMART" id="SM00267">
    <property type="entry name" value="GGDEF"/>
    <property type="match status" value="1"/>
</dbReference>
<sequence length="783" mass="87333">MTKYVFFIHLRKTLENIPFLPKGPVIPPRLRAIVSGQQRRTLLRLLPFHLAANTISAPLTLSFIETRHPFYGTALLLIIEILVLSYTLCICFFQKSALSTKNFTIFNTLVGFCWASLPVIVFPGGSDQEQTLIAGVIVALIATSLSVSPLFCGTVALATTIIAGCMIALFWAWLLQPDTLYVVLMMLLGIYAGFILGLGRAVSILLKRYIITSIELEEQTEIVRLMLRRSDQSVGEWVWETDVRGHLTSGIPALEALFQIPEGLSGKPFLRTLEDYVTAQAQWHHLAECMHSRLFFRDLIISLKGAHSVRVLSFTGHPLFNNDEFTGYRGIGADITKDYTLDQQASFRAAHDSLTGLPNRYAYEDSFRAVLVKLSREHIPFALLALDLDKFKPINDTFGHAIGDQTLIEMSKRLQTCLKNNDMLFRIGGDEMVLIHQNASLDSATQLATELVSTVARPFFIAETAIQCSISAGIALAPAAGSNESTLQEAADLALYEAKRHGGNTYRVFVPSYRAVADSRRDLIRDLREAIQTHSITLHYQPIINAQTRQLAGFEALARWTHPVLGPIPPDRFIRLAEEAGLMHDLGHALLDEACRTAHSWPHNLWVSVNISVDQLYHRNFIGEVRRILKETSYPPRRLQLEVIETIFMESDAATYSVLQELDSLGVRIVLDDFGKGYSSLGYLRFFPFSKIKLDASFVRDMLSDSRSAAIVSAVIALAGDLGVAVTAEGVETEEYFYRLSSKGCTEVQGYLFGYPMSQDKVASFIAGHFRRVPFVNQSTLQS</sequence>
<keyword evidence="1" id="KW-1133">Transmembrane helix</keyword>
<keyword evidence="5" id="KW-1185">Reference proteome</keyword>
<dbReference type="InterPro" id="IPR035965">
    <property type="entry name" value="PAS-like_dom_sf"/>
</dbReference>
<evidence type="ECO:0000259" key="3">
    <source>
        <dbReference type="PROSITE" id="PS50887"/>
    </source>
</evidence>
<evidence type="ECO:0000313" key="5">
    <source>
        <dbReference type="Proteomes" id="UP000188937"/>
    </source>
</evidence>
<organism evidence="4 5">
    <name type="scientific">Acetobacter aceti</name>
    <dbReference type="NCBI Taxonomy" id="435"/>
    <lineage>
        <taxon>Bacteria</taxon>
        <taxon>Pseudomonadati</taxon>
        <taxon>Pseudomonadota</taxon>
        <taxon>Alphaproteobacteria</taxon>
        <taxon>Acetobacterales</taxon>
        <taxon>Acetobacteraceae</taxon>
        <taxon>Acetobacter</taxon>
        <taxon>Acetobacter subgen. Acetobacter</taxon>
    </lineage>
</organism>
<dbReference type="PANTHER" id="PTHR44757">
    <property type="entry name" value="DIGUANYLATE CYCLASE DGCP"/>
    <property type="match status" value="1"/>
</dbReference>
<dbReference type="PROSITE" id="PS50887">
    <property type="entry name" value="GGDEF"/>
    <property type="match status" value="1"/>
</dbReference>
<evidence type="ECO:0008006" key="6">
    <source>
        <dbReference type="Google" id="ProtNLM"/>
    </source>
</evidence>
<evidence type="ECO:0000259" key="2">
    <source>
        <dbReference type="PROSITE" id="PS50883"/>
    </source>
</evidence>
<feature type="transmembrane region" description="Helical" evidence="1">
    <location>
        <begin position="180"/>
        <end position="199"/>
    </location>
</feature>
<feature type="transmembrane region" description="Helical" evidence="1">
    <location>
        <begin position="45"/>
        <end position="64"/>
    </location>
</feature>
<dbReference type="InterPro" id="IPR029787">
    <property type="entry name" value="Nucleotide_cyclase"/>
</dbReference>
<dbReference type="CDD" id="cd01948">
    <property type="entry name" value="EAL"/>
    <property type="match status" value="1"/>
</dbReference>
<feature type="transmembrane region" description="Helical" evidence="1">
    <location>
        <begin position="155"/>
        <end position="174"/>
    </location>
</feature>
<dbReference type="EMBL" id="CP014692">
    <property type="protein sequence ID" value="AQS85103.1"/>
    <property type="molecule type" value="Genomic_DNA"/>
</dbReference>
<dbReference type="Gene3D" id="3.20.20.450">
    <property type="entry name" value="EAL domain"/>
    <property type="match status" value="1"/>
</dbReference>
<dbReference type="Pfam" id="PF00990">
    <property type="entry name" value="GGDEF"/>
    <property type="match status" value="1"/>
</dbReference>
<dbReference type="GO" id="GO:0003824">
    <property type="term" value="F:catalytic activity"/>
    <property type="evidence" value="ECO:0007669"/>
    <property type="project" value="UniProtKB-ARBA"/>
</dbReference>
<dbReference type="PANTHER" id="PTHR44757:SF2">
    <property type="entry name" value="BIOFILM ARCHITECTURE MAINTENANCE PROTEIN MBAA"/>
    <property type="match status" value="1"/>
</dbReference>
<feature type="domain" description="EAL" evidence="2">
    <location>
        <begin position="520"/>
        <end position="770"/>
    </location>
</feature>
<feature type="transmembrane region" description="Helical" evidence="1">
    <location>
        <begin position="105"/>
        <end position="125"/>
    </location>
</feature>
<dbReference type="Pfam" id="PF00563">
    <property type="entry name" value="EAL"/>
    <property type="match status" value="1"/>
</dbReference>
<dbReference type="InterPro" id="IPR043128">
    <property type="entry name" value="Rev_trsase/Diguanyl_cyclase"/>
</dbReference>
<dbReference type="OrthoDB" id="9793210at2"/>
<feature type="transmembrane region" description="Helical" evidence="1">
    <location>
        <begin position="70"/>
        <end position="93"/>
    </location>
</feature>
<dbReference type="InterPro" id="IPR001633">
    <property type="entry name" value="EAL_dom"/>
</dbReference>
<dbReference type="InterPro" id="IPR035919">
    <property type="entry name" value="EAL_sf"/>
</dbReference>
<keyword evidence="1" id="KW-0472">Membrane</keyword>
<dbReference type="FunFam" id="3.30.70.270:FF:000001">
    <property type="entry name" value="Diguanylate cyclase domain protein"/>
    <property type="match status" value="1"/>
</dbReference>
<dbReference type="STRING" id="435.A0U92_10290"/>
<dbReference type="CDD" id="cd01949">
    <property type="entry name" value="GGDEF"/>
    <property type="match status" value="1"/>
</dbReference>
<dbReference type="SUPFAM" id="SSF55073">
    <property type="entry name" value="Nucleotide cyclase"/>
    <property type="match status" value="1"/>
</dbReference>
<gene>
    <name evidence="4" type="ORF">A0U92_10290</name>
</gene>
<dbReference type="SUPFAM" id="SSF141868">
    <property type="entry name" value="EAL domain-like"/>
    <property type="match status" value="1"/>
</dbReference>
<accession>A0A1U9KH24</accession>
<dbReference type="Proteomes" id="UP000188937">
    <property type="component" value="Chromosome"/>
</dbReference>
<dbReference type="NCBIfam" id="TIGR00254">
    <property type="entry name" value="GGDEF"/>
    <property type="match status" value="1"/>
</dbReference>
<dbReference type="InterPro" id="IPR052155">
    <property type="entry name" value="Biofilm_reg_signaling"/>
</dbReference>
<dbReference type="Gene3D" id="3.30.70.270">
    <property type="match status" value="1"/>
</dbReference>
<dbReference type="PROSITE" id="PS50883">
    <property type="entry name" value="EAL"/>
    <property type="match status" value="1"/>
</dbReference>
<name>A0A1U9KH24_ACEAC</name>
<dbReference type="KEGG" id="aace:A0U92_10290"/>
<reference evidence="4 5" key="1">
    <citation type="submission" date="2016-03" db="EMBL/GenBank/DDBJ databases">
        <title>Acetic acid bacteria sequencing.</title>
        <authorList>
            <person name="Brandt J."/>
            <person name="Jakob F."/>
            <person name="Vogel R.F."/>
        </authorList>
    </citation>
    <scope>NUCLEOTIDE SEQUENCE [LARGE SCALE GENOMIC DNA]</scope>
    <source>
        <strain evidence="4 5">TMW2.1153</strain>
    </source>
</reference>
<dbReference type="AlphaFoldDB" id="A0A1U9KH24"/>
<evidence type="ECO:0000313" key="4">
    <source>
        <dbReference type="EMBL" id="AQS85103.1"/>
    </source>
</evidence>
<protein>
    <recommendedName>
        <fullName evidence="6">GGDEF-domain containing protein</fullName>
    </recommendedName>
</protein>
<dbReference type="SUPFAM" id="SSF55785">
    <property type="entry name" value="PYP-like sensor domain (PAS domain)"/>
    <property type="match status" value="1"/>
</dbReference>
<proteinExistence type="predicted"/>
<feature type="domain" description="GGDEF" evidence="3">
    <location>
        <begin position="379"/>
        <end position="511"/>
    </location>
</feature>
<keyword evidence="1" id="KW-0812">Transmembrane</keyword>
<dbReference type="InterPro" id="IPR000160">
    <property type="entry name" value="GGDEF_dom"/>
</dbReference>
<evidence type="ECO:0000256" key="1">
    <source>
        <dbReference type="SAM" id="Phobius"/>
    </source>
</evidence>
<dbReference type="SMART" id="SM00052">
    <property type="entry name" value="EAL"/>
    <property type="match status" value="1"/>
</dbReference>